<dbReference type="PROSITE" id="PS50977">
    <property type="entry name" value="HTH_TETR_2"/>
    <property type="match status" value="1"/>
</dbReference>
<evidence type="ECO:0000313" key="6">
    <source>
        <dbReference type="EMBL" id="GLY86664.1"/>
    </source>
</evidence>
<comment type="caution">
    <text evidence="6">The sequence shown here is derived from an EMBL/GenBank/DDBJ whole genome shotgun (WGS) entry which is preliminary data.</text>
</comment>
<keyword evidence="2 4" id="KW-0238">DNA-binding</keyword>
<proteinExistence type="predicted"/>
<protein>
    <submittedName>
        <fullName evidence="6">TetR family transcriptional regulator</fullName>
    </submittedName>
</protein>
<accession>A0A9W6W0S6</accession>
<keyword evidence="3" id="KW-0804">Transcription</keyword>
<dbReference type="Pfam" id="PF00440">
    <property type="entry name" value="TetR_N"/>
    <property type="match status" value="1"/>
</dbReference>
<dbReference type="Gene3D" id="1.10.357.10">
    <property type="entry name" value="Tetracycline Repressor, domain 2"/>
    <property type="match status" value="1"/>
</dbReference>
<evidence type="ECO:0000256" key="1">
    <source>
        <dbReference type="ARBA" id="ARBA00023015"/>
    </source>
</evidence>
<evidence type="ECO:0000313" key="7">
    <source>
        <dbReference type="Proteomes" id="UP001165074"/>
    </source>
</evidence>
<dbReference type="Pfam" id="PF21993">
    <property type="entry name" value="TetR_C_13_2"/>
    <property type="match status" value="1"/>
</dbReference>
<organism evidence="6 7">
    <name type="scientific">Actinoallomurus iriomotensis</name>
    <dbReference type="NCBI Taxonomy" id="478107"/>
    <lineage>
        <taxon>Bacteria</taxon>
        <taxon>Bacillati</taxon>
        <taxon>Actinomycetota</taxon>
        <taxon>Actinomycetes</taxon>
        <taxon>Streptosporangiales</taxon>
        <taxon>Thermomonosporaceae</taxon>
        <taxon>Actinoallomurus</taxon>
    </lineage>
</organism>
<dbReference type="Proteomes" id="UP001165074">
    <property type="component" value="Unassembled WGS sequence"/>
</dbReference>
<dbReference type="EMBL" id="BSTK01000006">
    <property type="protein sequence ID" value="GLY86664.1"/>
    <property type="molecule type" value="Genomic_DNA"/>
</dbReference>
<feature type="domain" description="HTH tetR-type" evidence="5">
    <location>
        <begin position="9"/>
        <end position="69"/>
    </location>
</feature>
<evidence type="ECO:0000256" key="2">
    <source>
        <dbReference type="ARBA" id="ARBA00023125"/>
    </source>
</evidence>
<dbReference type="SUPFAM" id="SSF48498">
    <property type="entry name" value="Tetracyclin repressor-like, C-terminal domain"/>
    <property type="match status" value="1"/>
</dbReference>
<keyword evidence="1" id="KW-0805">Transcription regulation</keyword>
<feature type="DNA-binding region" description="H-T-H motif" evidence="4">
    <location>
        <begin position="32"/>
        <end position="51"/>
    </location>
</feature>
<evidence type="ECO:0000259" key="5">
    <source>
        <dbReference type="PROSITE" id="PS50977"/>
    </source>
</evidence>
<dbReference type="SUPFAM" id="SSF46689">
    <property type="entry name" value="Homeodomain-like"/>
    <property type="match status" value="1"/>
</dbReference>
<dbReference type="AlphaFoldDB" id="A0A9W6W0S6"/>
<evidence type="ECO:0000256" key="3">
    <source>
        <dbReference type="ARBA" id="ARBA00023163"/>
    </source>
</evidence>
<name>A0A9W6W0S6_9ACTN</name>
<dbReference type="InterPro" id="IPR009057">
    <property type="entry name" value="Homeodomain-like_sf"/>
</dbReference>
<dbReference type="InterPro" id="IPR036271">
    <property type="entry name" value="Tet_transcr_reg_TetR-rel_C_sf"/>
</dbReference>
<dbReference type="InterPro" id="IPR001647">
    <property type="entry name" value="HTH_TetR"/>
</dbReference>
<dbReference type="PANTHER" id="PTHR47506">
    <property type="entry name" value="TRANSCRIPTIONAL REGULATORY PROTEIN"/>
    <property type="match status" value="1"/>
</dbReference>
<dbReference type="PANTHER" id="PTHR47506:SF3">
    <property type="entry name" value="HTH-TYPE TRANSCRIPTIONAL REGULATOR LMRA"/>
    <property type="match status" value="1"/>
</dbReference>
<evidence type="ECO:0000256" key="4">
    <source>
        <dbReference type="PROSITE-ProRule" id="PRU00335"/>
    </source>
</evidence>
<keyword evidence="7" id="KW-1185">Reference proteome</keyword>
<dbReference type="PRINTS" id="PR00455">
    <property type="entry name" value="HTHTETR"/>
</dbReference>
<dbReference type="GO" id="GO:0003677">
    <property type="term" value="F:DNA binding"/>
    <property type="evidence" value="ECO:0007669"/>
    <property type="project" value="UniProtKB-UniRule"/>
</dbReference>
<sequence>MLRMAVKGDETRMRLIEATRDLIEAKGYHGTGLNEVLAASGAPRGSLYHHFPGGKDQLVGEALTRAGKEIDALVRELSSGAAGADELVHALLGALADRMEAADYAKGCPVATVALEVSATHEPLRRICADVYGAWERALADALCAEGRPADEAEELSGTVLALIEGALVLARARRSRTPVERARRRVRTLLAS</sequence>
<reference evidence="6" key="1">
    <citation type="submission" date="2023-03" db="EMBL/GenBank/DDBJ databases">
        <title>Actinoallomurus iriomotensis NBRC 103684.</title>
        <authorList>
            <person name="Ichikawa N."/>
            <person name="Sato H."/>
            <person name="Tonouchi N."/>
        </authorList>
    </citation>
    <scope>NUCLEOTIDE SEQUENCE</scope>
    <source>
        <strain evidence="6">NBRC 103684</strain>
    </source>
</reference>
<gene>
    <name evidence="6" type="ORF">Airi02_045930</name>
</gene>
<dbReference type="InterPro" id="IPR054156">
    <property type="entry name" value="YxaF_TetR_C"/>
</dbReference>